<accession>A0ACD5DEK8</accession>
<gene>
    <name evidence="1" type="ORF">O0236_000465</name>
</gene>
<reference evidence="1" key="1">
    <citation type="submission" date="2024-08" db="EMBL/GenBank/DDBJ databases">
        <title>Lentilactobacillus sp. nov., isolated from tree bark.</title>
        <authorList>
            <person name="Phuengjayaem S."/>
            <person name="Tanasupawat S."/>
        </authorList>
    </citation>
    <scope>NUCLEOTIDE SEQUENCE</scope>
    <source>
        <strain evidence="1">SPB1-3</strain>
    </source>
</reference>
<evidence type="ECO:0000313" key="1">
    <source>
        <dbReference type="EMBL" id="XFD39812.1"/>
    </source>
</evidence>
<dbReference type="Proteomes" id="UP001149860">
    <property type="component" value="Chromosome"/>
</dbReference>
<name>A0ACD5DEK8_9LACO</name>
<sequence length="109" mass="12022">MNNLPQGLQDLILTTNAGDSTKFVNLFASDGVIDDWGNKYVGTERIASWNQTDNIGKKSQFSLVDATQEADDQWLLHIKVAGNGFNGTSPFRFVLNKDGKIQSMQIVSD</sequence>
<protein>
    <submittedName>
        <fullName evidence="1">Nuclear transport factor 2 family protein</fullName>
    </submittedName>
</protein>
<dbReference type="EMBL" id="CP168151">
    <property type="protein sequence ID" value="XFD39812.1"/>
    <property type="molecule type" value="Genomic_DNA"/>
</dbReference>
<evidence type="ECO:0000313" key="2">
    <source>
        <dbReference type="Proteomes" id="UP001149860"/>
    </source>
</evidence>
<keyword evidence="2" id="KW-1185">Reference proteome</keyword>
<organism evidence="1 2">
    <name type="scientific">Lentilactobacillus terminaliae</name>
    <dbReference type="NCBI Taxonomy" id="3003483"/>
    <lineage>
        <taxon>Bacteria</taxon>
        <taxon>Bacillati</taxon>
        <taxon>Bacillota</taxon>
        <taxon>Bacilli</taxon>
        <taxon>Lactobacillales</taxon>
        <taxon>Lactobacillaceae</taxon>
        <taxon>Lentilactobacillus</taxon>
    </lineage>
</organism>
<proteinExistence type="predicted"/>